<dbReference type="RefSeq" id="XP_065660962.1">
    <property type="nucleotide sequence ID" value="XM_065804890.1"/>
</dbReference>
<evidence type="ECO:0000313" key="4">
    <source>
        <dbReference type="RefSeq" id="XP_065660963.1"/>
    </source>
</evidence>
<keyword evidence="2" id="KW-1185">Reference proteome</keyword>
<evidence type="ECO:0000256" key="1">
    <source>
        <dbReference type="SAM" id="MobiDB-lite"/>
    </source>
</evidence>
<gene>
    <name evidence="3 4" type="primary">LOC100205991</name>
</gene>
<protein>
    <submittedName>
        <fullName evidence="3 4">Uncharacterized protein LOC100205991 isoform X1</fullName>
    </submittedName>
</protein>
<accession>A0ABM4CGW6</accession>
<sequence length="236" mass="26348">MPSEDFTPDEVVQLCCEISIADNLLCRVDKRKRSLFKRSSSVEKPNQPVRKTSHIAQNLSLVNGIPCMSSLPGSTGALEKYSQEPPASKPTNGQKTDVERLDGRNVVSLAILCDENGTPFRTYTENQNIPLEEFNSTNEIIVTRVPIKCDAESTTEDDNRDQGEDLKSAASLLLDLDTEQRLKLLKKLDGPLAKLHTTDFKTASSFLKTDRYTEAKQVIKTEMINFLIKESKVTIV</sequence>
<dbReference type="RefSeq" id="XP_065660963.1">
    <property type="nucleotide sequence ID" value="XM_065804891.1"/>
</dbReference>
<dbReference type="Proteomes" id="UP001652625">
    <property type="component" value="Chromosome 09"/>
</dbReference>
<evidence type="ECO:0000313" key="2">
    <source>
        <dbReference type="Proteomes" id="UP001652625"/>
    </source>
</evidence>
<organism evidence="2 3">
    <name type="scientific">Hydra vulgaris</name>
    <name type="common">Hydra</name>
    <name type="synonym">Hydra attenuata</name>
    <dbReference type="NCBI Taxonomy" id="6087"/>
    <lineage>
        <taxon>Eukaryota</taxon>
        <taxon>Metazoa</taxon>
        <taxon>Cnidaria</taxon>
        <taxon>Hydrozoa</taxon>
        <taxon>Hydroidolina</taxon>
        <taxon>Anthoathecata</taxon>
        <taxon>Aplanulata</taxon>
        <taxon>Hydridae</taxon>
        <taxon>Hydra</taxon>
    </lineage>
</organism>
<name>A0ABM4CGW6_HYDVU</name>
<proteinExistence type="predicted"/>
<dbReference type="GeneID" id="100205991"/>
<feature type="region of interest" description="Disordered" evidence="1">
    <location>
        <begin position="76"/>
        <end position="97"/>
    </location>
</feature>
<evidence type="ECO:0000313" key="3">
    <source>
        <dbReference type="RefSeq" id="XP_065660962.1"/>
    </source>
</evidence>
<reference evidence="3 4" key="1">
    <citation type="submission" date="2025-05" db="UniProtKB">
        <authorList>
            <consortium name="RefSeq"/>
        </authorList>
    </citation>
    <scope>IDENTIFICATION</scope>
</reference>